<proteinExistence type="predicted"/>
<dbReference type="Proteomes" id="UP000050490">
    <property type="component" value="Unassembled WGS sequence"/>
</dbReference>
<dbReference type="PATRIC" id="fig|129137.4.peg.2877"/>
<gene>
    <name evidence="1" type="ORF">ALO70_102524</name>
</gene>
<protein>
    <submittedName>
        <fullName evidence="1">Putative prophage PSSB64-02, Orf19</fullName>
    </submittedName>
</protein>
<sequence>MLNEQPNHQIAGTKKPGGNPGSFYIACKNVLERIMPISQHVVNSDRPRHEIAPSQNVARTMSSREIADLTGKRHPDVKRDIQSMASELQEDVSSFAHIYLDSMNRQQTEYLLDREHTPTGTWDTLRLTGNALTPTVNTEVSDEITDTRLSQGSVATSIDIGGDLSAEFSFGSFDQLLEAAFYGVWTGDVLRVGDTRNTFSIAKGYNDISVYGVFKGAHVSTFALEIPEEGKVTATFNMACLDYTDSETPIVVTPNAPTTTPFLSNNNVGTILVNGQSLEGVACVSAMTINLDNSLQTQRCLGSERLGPGAHIATEAAITGSITLAWSKRAWQIWKNTFTRLPIAVEFPITDSLGNKYTFSFPAVEVDGELPNGGKRDLIQIELNYTVAKQSPTITRLAADPDA</sequence>
<dbReference type="EMBL" id="LJQI01000292">
    <property type="protein sequence ID" value="KPX25523.1"/>
    <property type="molecule type" value="Genomic_DNA"/>
</dbReference>
<dbReference type="InterPro" id="IPR044000">
    <property type="entry name" value="Phage_tube_2"/>
</dbReference>
<dbReference type="AlphaFoldDB" id="A0A0P9UHW1"/>
<evidence type="ECO:0000313" key="2">
    <source>
        <dbReference type="Proteomes" id="UP000050490"/>
    </source>
</evidence>
<organism evidence="1 2">
    <name type="scientific">Pseudomonas amygdali pv. eriobotryae</name>
    <dbReference type="NCBI Taxonomy" id="129137"/>
    <lineage>
        <taxon>Bacteria</taxon>
        <taxon>Pseudomonadati</taxon>
        <taxon>Pseudomonadota</taxon>
        <taxon>Gammaproteobacteria</taxon>
        <taxon>Pseudomonadales</taxon>
        <taxon>Pseudomonadaceae</taxon>
        <taxon>Pseudomonas</taxon>
        <taxon>Pseudomonas amygdali</taxon>
    </lineage>
</organism>
<name>A0A0P9UHW1_PSEA0</name>
<accession>A0A0P9UHW1</accession>
<comment type="caution">
    <text evidence="1">The sequence shown here is derived from an EMBL/GenBank/DDBJ whole genome shotgun (WGS) entry which is preliminary data.</text>
</comment>
<reference evidence="1 2" key="1">
    <citation type="submission" date="2015-09" db="EMBL/GenBank/DDBJ databases">
        <title>Genome announcement of multiple Pseudomonas syringae strains.</title>
        <authorList>
            <person name="Thakur S."/>
            <person name="Wang P.W."/>
            <person name="Gong Y."/>
            <person name="Weir B.S."/>
            <person name="Guttman D.S."/>
        </authorList>
    </citation>
    <scope>NUCLEOTIDE SEQUENCE [LARGE SCALE GENOMIC DNA]</scope>
    <source>
        <strain evidence="1 2">ICMP4455</strain>
    </source>
</reference>
<evidence type="ECO:0000313" key="1">
    <source>
        <dbReference type="EMBL" id="KPX25523.1"/>
    </source>
</evidence>
<dbReference type="Pfam" id="PF18906">
    <property type="entry name" value="Phage_tube_2"/>
    <property type="match status" value="1"/>
</dbReference>